<keyword evidence="3" id="KW-0472">Membrane</keyword>
<dbReference type="GO" id="GO:0005509">
    <property type="term" value="F:calcium ion binding"/>
    <property type="evidence" value="ECO:0007669"/>
    <property type="project" value="UniProtKB-UniRule"/>
</dbReference>
<evidence type="ECO:0000256" key="1">
    <source>
        <dbReference type="ARBA" id="ARBA00004167"/>
    </source>
</evidence>
<accession>A0AAV4AAL3</accession>
<dbReference type="AlphaFoldDB" id="A0AAV4AAL3"/>
<dbReference type="EMBL" id="BLXT01003738">
    <property type="protein sequence ID" value="GFO04282.1"/>
    <property type="molecule type" value="Genomic_DNA"/>
</dbReference>
<evidence type="ECO:0000256" key="3">
    <source>
        <dbReference type="ARBA" id="ARBA00022989"/>
    </source>
</evidence>
<dbReference type="SMART" id="SM00112">
    <property type="entry name" value="CA"/>
    <property type="match status" value="1"/>
</dbReference>
<dbReference type="Pfam" id="PF00028">
    <property type="entry name" value="Cadherin"/>
    <property type="match status" value="1"/>
</dbReference>
<comment type="subcellular location">
    <subcellularLocation>
        <location evidence="1">Membrane</location>
        <topology evidence="1">Single-pass membrane protein</topology>
    </subcellularLocation>
</comment>
<dbReference type="GO" id="GO:0005886">
    <property type="term" value="C:plasma membrane"/>
    <property type="evidence" value="ECO:0007669"/>
    <property type="project" value="TreeGrafter"/>
</dbReference>
<gene>
    <name evidence="7" type="ORF">PoB_003078700</name>
</gene>
<evidence type="ECO:0000313" key="7">
    <source>
        <dbReference type="EMBL" id="GFO04282.1"/>
    </source>
</evidence>
<evidence type="ECO:0000259" key="6">
    <source>
        <dbReference type="PROSITE" id="PS50268"/>
    </source>
</evidence>
<dbReference type="InterPro" id="IPR050174">
    <property type="entry name" value="Protocadherin/Cadherin-CA"/>
</dbReference>
<keyword evidence="2" id="KW-0812">Transmembrane</keyword>
<name>A0AAV4AAL3_9GAST</name>
<dbReference type="InterPro" id="IPR015919">
    <property type="entry name" value="Cadherin-like_sf"/>
</dbReference>
<dbReference type="PANTHER" id="PTHR24028:SF328">
    <property type="entry name" value="CADHERIN-3"/>
    <property type="match status" value="1"/>
</dbReference>
<keyword evidence="5" id="KW-0106">Calcium</keyword>
<protein>
    <submittedName>
        <fullName evidence="7">Protocadherin beta-14-like</fullName>
    </submittedName>
</protein>
<dbReference type="Gene3D" id="2.60.40.60">
    <property type="entry name" value="Cadherins"/>
    <property type="match status" value="1"/>
</dbReference>
<comment type="caution">
    <text evidence="7">The sequence shown here is derived from an EMBL/GenBank/DDBJ whole genome shotgun (WGS) entry which is preliminary data.</text>
</comment>
<keyword evidence="4" id="KW-0325">Glycoprotein</keyword>
<keyword evidence="8" id="KW-1185">Reference proteome</keyword>
<evidence type="ECO:0000256" key="4">
    <source>
        <dbReference type="ARBA" id="ARBA00023180"/>
    </source>
</evidence>
<sequence length="256" mass="28424">MPITVGHNCTKNALWLSPELTTQVEENQKDIIIYNATYVEETSSCGNPDISVTPDFVQVADVELIETLPPRTWSVMVVLVKPLDAEQNRLQEFTLEVITDCGRGPSQKVFVIVNDVLDTAPQFTQDHYVVTVSEASSPGTLVVSGIKATEADNSDYIFYTVDFPSEEEALLRYEENVGVIDVYLRAALDFETKRVHSFTVTATDRNGMNSSCEVTINVENVPDSPPVFSLPAYFASIQENLPSVTTRLFDVLHPQI</sequence>
<dbReference type="PROSITE" id="PS50268">
    <property type="entry name" value="CADHERIN_2"/>
    <property type="match status" value="1"/>
</dbReference>
<feature type="domain" description="Cadherin" evidence="6">
    <location>
        <begin position="124"/>
        <end position="228"/>
    </location>
</feature>
<evidence type="ECO:0000313" key="8">
    <source>
        <dbReference type="Proteomes" id="UP000735302"/>
    </source>
</evidence>
<dbReference type="InterPro" id="IPR002126">
    <property type="entry name" value="Cadherin-like_dom"/>
</dbReference>
<dbReference type="GO" id="GO:0007156">
    <property type="term" value="P:homophilic cell adhesion via plasma membrane adhesion molecules"/>
    <property type="evidence" value="ECO:0007669"/>
    <property type="project" value="InterPro"/>
</dbReference>
<dbReference type="Proteomes" id="UP000735302">
    <property type="component" value="Unassembled WGS sequence"/>
</dbReference>
<reference evidence="7 8" key="1">
    <citation type="journal article" date="2021" name="Elife">
        <title>Chloroplast acquisition without the gene transfer in kleptoplastic sea slugs, Plakobranchus ocellatus.</title>
        <authorList>
            <person name="Maeda T."/>
            <person name="Takahashi S."/>
            <person name="Yoshida T."/>
            <person name="Shimamura S."/>
            <person name="Takaki Y."/>
            <person name="Nagai Y."/>
            <person name="Toyoda A."/>
            <person name="Suzuki Y."/>
            <person name="Arimoto A."/>
            <person name="Ishii H."/>
            <person name="Satoh N."/>
            <person name="Nishiyama T."/>
            <person name="Hasebe M."/>
            <person name="Maruyama T."/>
            <person name="Minagawa J."/>
            <person name="Obokata J."/>
            <person name="Shigenobu S."/>
        </authorList>
    </citation>
    <scope>NUCLEOTIDE SEQUENCE [LARGE SCALE GENOMIC DNA]</scope>
</reference>
<evidence type="ECO:0000256" key="5">
    <source>
        <dbReference type="PROSITE-ProRule" id="PRU00043"/>
    </source>
</evidence>
<dbReference type="PRINTS" id="PR00205">
    <property type="entry name" value="CADHERIN"/>
</dbReference>
<dbReference type="PANTHER" id="PTHR24028">
    <property type="entry name" value="CADHERIN-87A"/>
    <property type="match status" value="1"/>
</dbReference>
<keyword evidence="3" id="KW-1133">Transmembrane helix</keyword>
<proteinExistence type="predicted"/>
<dbReference type="CDD" id="cd11304">
    <property type="entry name" value="Cadherin_repeat"/>
    <property type="match status" value="1"/>
</dbReference>
<dbReference type="SUPFAM" id="SSF49313">
    <property type="entry name" value="Cadherin-like"/>
    <property type="match status" value="1"/>
</dbReference>
<organism evidence="7 8">
    <name type="scientific">Plakobranchus ocellatus</name>
    <dbReference type="NCBI Taxonomy" id="259542"/>
    <lineage>
        <taxon>Eukaryota</taxon>
        <taxon>Metazoa</taxon>
        <taxon>Spiralia</taxon>
        <taxon>Lophotrochozoa</taxon>
        <taxon>Mollusca</taxon>
        <taxon>Gastropoda</taxon>
        <taxon>Heterobranchia</taxon>
        <taxon>Euthyneura</taxon>
        <taxon>Panpulmonata</taxon>
        <taxon>Sacoglossa</taxon>
        <taxon>Placobranchoidea</taxon>
        <taxon>Plakobranchidae</taxon>
        <taxon>Plakobranchus</taxon>
    </lineage>
</organism>
<evidence type="ECO:0000256" key="2">
    <source>
        <dbReference type="ARBA" id="ARBA00022692"/>
    </source>
</evidence>